<name>A0A448WZG6_9PLAT</name>
<dbReference type="EMBL" id="CAAALY010065143">
    <property type="protein sequence ID" value="VEL23989.1"/>
    <property type="molecule type" value="Genomic_DNA"/>
</dbReference>
<comment type="caution">
    <text evidence="2">The sequence shown here is derived from an EMBL/GenBank/DDBJ whole genome shotgun (WGS) entry which is preliminary data.</text>
</comment>
<sequence>MGIDVLIGGRLQEDHNSTSVLQESTGYGASLPWKDSFVLCANSGQVAEGSEVVLVSCKPSRDENREPDEMWPGVGGVTRSEEDSVEKEVRMSSGKSDEEGQTSDLGLQGRWLALRRRGGPINVCSVNLYLINECDSEQKREIYSLYFVEGNQRLAVEFSCNDMSIAGVSIEFHVALLPKRCSHPGSSGLGLLPRLALSNSPARVEP</sequence>
<dbReference type="AlphaFoldDB" id="A0A448WZG6"/>
<gene>
    <name evidence="2" type="ORF">PXEA_LOCUS17429</name>
</gene>
<feature type="region of interest" description="Disordered" evidence="1">
    <location>
        <begin position="60"/>
        <end position="103"/>
    </location>
</feature>
<accession>A0A448WZG6</accession>
<reference evidence="2" key="1">
    <citation type="submission" date="2018-11" db="EMBL/GenBank/DDBJ databases">
        <authorList>
            <consortium name="Pathogen Informatics"/>
        </authorList>
    </citation>
    <scope>NUCLEOTIDE SEQUENCE</scope>
</reference>
<protein>
    <submittedName>
        <fullName evidence="2">Uncharacterized protein</fullName>
    </submittedName>
</protein>
<organism evidence="2 3">
    <name type="scientific">Protopolystoma xenopodis</name>
    <dbReference type="NCBI Taxonomy" id="117903"/>
    <lineage>
        <taxon>Eukaryota</taxon>
        <taxon>Metazoa</taxon>
        <taxon>Spiralia</taxon>
        <taxon>Lophotrochozoa</taxon>
        <taxon>Platyhelminthes</taxon>
        <taxon>Monogenea</taxon>
        <taxon>Polyopisthocotylea</taxon>
        <taxon>Polystomatidea</taxon>
        <taxon>Polystomatidae</taxon>
        <taxon>Protopolystoma</taxon>
    </lineage>
</organism>
<keyword evidence="3" id="KW-1185">Reference proteome</keyword>
<evidence type="ECO:0000313" key="3">
    <source>
        <dbReference type="Proteomes" id="UP000784294"/>
    </source>
</evidence>
<feature type="compositionally biased region" description="Basic and acidic residues" evidence="1">
    <location>
        <begin position="79"/>
        <end position="98"/>
    </location>
</feature>
<dbReference type="Proteomes" id="UP000784294">
    <property type="component" value="Unassembled WGS sequence"/>
</dbReference>
<evidence type="ECO:0000256" key="1">
    <source>
        <dbReference type="SAM" id="MobiDB-lite"/>
    </source>
</evidence>
<evidence type="ECO:0000313" key="2">
    <source>
        <dbReference type="EMBL" id="VEL23989.1"/>
    </source>
</evidence>
<proteinExistence type="predicted"/>